<proteinExistence type="predicted"/>
<feature type="domain" description="DUF6535" evidence="2">
    <location>
        <begin position="1"/>
        <end position="55"/>
    </location>
</feature>
<dbReference type="AlphaFoldDB" id="A0A165CSV9"/>
<protein>
    <recommendedName>
        <fullName evidence="2">DUF6535 domain-containing protein</fullName>
    </recommendedName>
</protein>
<feature type="non-terminal residue" evidence="3">
    <location>
        <position position="1"/>
    </location>
</feature>
<dbReference type="EMBL" id="KV426292">
    <property type="protein sequence ID" value="KZV83050.1"/>
    <property type="molecule type" value="Genomic_DNA"/>
</dbReference>
<evidence type="ECO:0000313" key="4">
    <source>
        <dbReference type="Proteomes" id="UP000077266"/>
    </source>
</evidence>
<keyword evidence="1" id="KW-1133">Transmembrane helix</keyword>
<dbReference type="Proteomes" id="UP000077266">
    <property type="component" value="Unassembled WGS sequence"/>
</dbReference>
<keyword evidence="1" id="KW-0472">Membrane</keyword>
<dbReference type="InParanoid" id="A0A165CSV9"/>
<keyword evidence="1" id="KW-0812">Transmembrane</keyword>
<name>A0A165CSV9_EXIGL</name>
<accession>A0A165CSV9</accession>
<dbReference type="InterPro" id="IPR045338">
    <property type="entry name" value="DUF6535"/>
</dbReference>
<sequence>WKIYAREAKNYDDDIIRAWNASLDTLLIFAGLFSAVSTAFIIESYKFMQPDYAQLT</sequence>
<feature type="non-terminal residue" evidence="3">
    <location>
        <position position="56"/>
    </location>
</feature>
<dbReference type="Pfam" id="PF20153">
    <property type="entry name" value="DUF6535"/>
    <property type="match status" value="1"/>
</dbReference>
<gene>
    <name evidence="3" type="ORF">EXIGLDRAFT_583946</name>
</gene>
<reference evidence="3 4" key="1">
    <citation type="journal article" date="2016" name="Mol. Biol. Evol.">
        <title>Comparative Genomics of Early-Diverging Mushroom-Forming Fungi Provides Insights into the Origins of Lignocellulose Decay Capabilities.</title>
        <authorList>
            <person name="Nagy L.G."/>
            <person name="Riley R."/>
            <person name="Tritt A."/>
            <person name="Adam C."/>
            <person name="Daum C."/>
            <person name="Floudas D."/>
            <person name="Sun H."/>
            <person name="Yadav J.S."/>
            <person name="Pangilinan J."/>
            <person name="Larsson K.H."/>
            <person name="Matsuura K."/>
            <person name="Barry K."/>
            <person name="Labutti K."/>
            <person name="Kuo R."/>
            <person name="Ohm R.A."/>
            <person name="Bhattacharya S.S."/>
            <person name="Shirouzu T."/>
            <person name="Yoshinaga Y."/>
            <person name="Martin F.M."/>
            <person name="Grigoriev I.V."/>
            <person name="Hibbett D.S."/>
        </authorList>
    </citation>
    <scope>NUCLEOTIDE SEQUENCE [LARGE SCALE GENOMIC DNA]</scope>
    <source>
        <strain evidence="3 4">HHB12029</strain>
    </source>
</reference>
<feature type="transmembrane region" description="Helical" evidence="1">
    <location>
        <begin position="21"/>
        <end position="42"/>
    </location>
</feature>
<organism evidence="3 4">
    <name type="scientific">Exidia glandulosa HHB12029</name>
    <dbReference type="NCBI Taxonomy" id="1314781"/>
    <lineage>
        <taxon>Eukaryota</taxon>
        <taxon>Fungi</taxon>
        <taxon>Dikarya</taxon>
        <taxon>Basidiomycota</taxon>
        <taxon>Agaricomycotina</taxon>
        <taxon>Agaricomycetes</taxon>
        <taxon>Auriculariales</taxon>
        <taxon>Exidiaceae</taxon>
        <taxon>Exidia</taxon>
    </lineage>
</organism>
<evidence type="ECO:0000313" key="3">
    <source>
        <dbReference type="EMBL" id="KZV83050.1"/>
    </source>
</evidence>
<evidence type="ECO:0000259" key="2">
    <source>
        <dbReference type="Pfam" id="PF20153"/>
    </source>
</evidence>
<evidence type="ECO:0000256" key="1">
    <source>
        <dbReference type="SAM" id="Phobius"/>
    </source>
</evidence>
<keyword evidence="4" id="KW-1185">Reference proteome</keyword>
<dbReference type="OrthoDB" id="3221808at2759"/>